<evidence type="ECO:0000313" key="2">
    <source>
        <dbReference type="EMBL" id="GEO18383.1"/>
    </source>
</evidence>
<name>A0A512C2E3_9HYPH</name>
<dbReference type="Proteomes" id="UP000321085">
    <property type="component" value="Unassembled WGS sequence"/>
</dbReference>
<dbReference type="Pfam" id="PF07045">
    <property type="entry name" value="DUF1330"/>
    <property type="match status" value="1"/>
</dbReference>
<comment type="caution">
    <text evidence="2">The sequence shown here is derived from an EMBL/GenBank/DDBJ whole genome shotgun (WGS) entry which is preliminary data.</text>
</comment>
<gene>
    <name evidence="2" type="ORF">MAE02_60790</name>
</gene>
<dbReference type="InterPro" id="IPR011008">
    <property type="entry name" value="Dimeric_a/b-barrel"/>
</dbReference>
<dbReference type="Gene3D" id="3.30.70.100">
    <property type="match status" value="1"/>
</dbReference>
<accession>A0A512C2E3</accession>
<reference evidence="2 3" key="1">
    <citation type="submission" date="2019-07" db="EMBL/GenBank/DDBJ databases">
        <title>Whole genome shotgun sequence of Microvirga aerophila NBRC 106136.</title>
        <authorList>
            <person name="Hosoyama A."/>
            <person name="Uohara A."/>
            <person name="Ohji S."/>
            <person name="Ichikawa N."/>
        </authorList>
    </citation>
    <scope>NUCLEOTIDE SEQUENCE [LARGE SCALE GENOMIC DNA]</scope>
    <source>
        <strain evidence="2 3">NBRC 106136</strain>
    </source>
</reference>
<feature type="domain" description="DUF1330" evidence="1">
    <location>
        <begin position="2"/>
        <end position="95"/>
    </location>
</feature>
<evidence type="ECO:0000259" key="1">
    <source>
        <dbReference type="Pfam" id="PF07045"/>
    </source>
</evidence>
<dbReference type="InterPro" id="IPR010753">
    <property type="entry name" value="DUF1330"/>
</dbReference>
<dbReference type="SUPFAM" id="SSF54909">
    <property type="entry name" value="Dimeric alpha+beta barrel"/>
    <property type="match status" value="1"/>
</dbReference>
<dbReference type="AlphaFoldDB" id="A0A512C2E3"/>
<dbReference type="RefSeq" id="WP_114187522.1">
    <property type="nucleotide sequence ID" value="NZ_BJYU01000187.1"/>
</dbReference>
<sequence>MPAYAVAHLRNVAMGPEIVEYLRRIDATLEPFGGRFLIHGGDTQVLEGQWTGDLIVLAFPGRDQARAWYDSPGYRDILRLRANNSSGEVILVDGVSDDHRATDILGGA</sequence>
<dbReference type="PANTHER" id="PTHR41521">
    <property type="match status" value="1"/>
</dbReference>
<proteinExistence type="predicted"/>
<organism evidence="2 3">
    <name type="scientific">Microvirga aerophila</name>
    <dbReference type="NCBI Taxonomy" id="670291"/>
    <lineage>
        <taxon>Bacteria</taxon>
        <taxon>Pseudomonadati</taxon>
        <taxon>Pseudomonadota</taxon>
        <taxon>Alphaproteobacteria</taxon>
        <taxon>Hyphomicrobiales</taxon>
        <taxon>Methylobacteriaceae</taxon>
        <taxon>Microvirga</taxon>
    </lineage>
</organism>
<dbReference type="OrthoDB" id="9806380at2"/>
<dbReference type="EMBL" id="BJYU01000187">
    <property type="protein sequence ID" value="GEO18383.1"/>
    <property type="molecule type" value="Genomic_DNA"/>
</dbReference>
<evidence type="ECO:0000313" key="3">
    <source>
        <dbReference type="Proteomes" id="UP000321085"/>
    </source>
</evidence>
<protein>
    <recommendedName>
        <fullName evidence="1">DUF1330 domain-containing protein</fullName>
    </recommendedName>
</protein>
<keyword evidence="3" id="KW-1185">Reference proteome</keyword>
<dbReference type="PANTHER" id="PTHR41521:SF4">
    <property type="entry name" value="BLR0684 PROTEIN"/>
    <property type="match status" value="1"/>
</dbReference>